<dbReference type="SUPFAM" id="SSF54637">
    <property type="entry name" value="Thioesterase/thiol ester dehydrase-isomerase"/>
    <property type="match status" value="1"/>
</dbReference>
<protein>
    <submittedName>
        <fullName evidence="4">4-hydroxybenzoyl-CoA thioesterase</fullName>
    </submittedName>
</protein>
<dbReference type="AlphaFoldDB" id="M2ZHY1"/>
<evidence type="ECO:0000256" key="1">
    <source>
        <dbReference type="ARBA" id="ARBA00005953"/>
    </source>
</evidence>
<gene>
    <name evidence="4" type="ORF">G352_03309</name>
</gene>
<accession>M2ZHY1</accession>
<keyword evidence="2" id="KW-0378">Hydrolase</keyword>
<feature type="domain" description="Thioesterase" evidence="3">
    <location>
        <begin position="19"/>
        <end position="91"/>
    </location>
</feature>
<name>M2ZHY1_9NOCA</name>
<keyword evidence="5" id="KW-1185">Reference proteome</keyword>
<dbReference type="RefSeq" id="WP_003934747.1">
    <property type="nucleotide sequence ID" value="NZ_AOEX01000016.1"/>
</dbReference>
<organism evidence="4 5">
    <name type="scientific">Rhodococcus ruber BKS 20-38</name>
    <dbReference type="NCBI Taxonomy" id="1278076"/>
    <lineage>
        <taxon>Bacteria</taxon>
        <taxon>Bacillati</taxon>
        <taxon>Actinomycetota</taxon>
        <taxon>Actinomycetes</taxon>
        <taxon>Mycobacteriales</taxon>
        <taxon>Nocardiaceae</taxon>
        <taxon>Rhodococcus</taxon>
    </lineage>
</organism>
<dbReference type="CDD" id="cd00586">
    <property type="entry name" value="4HBT"/>
    <property type="match status" value="1"/>
</dbReference>
<dbReference type="PANTHER" id="PTHR31793:SF27">
    <property type="entry name" value="NOVEL THIOESTERASE SUPERFAMILY DOMAIN AND SAPOSIN A-TYPE DOMAIN CONTAINING PROTEIN (0610012H03RIK)"/>
    <property type="match status" value="1"/>
</dbReference>
<sequence length="130" mass="14527">MAHMVEAIRVQWADVDAGGGVHHSLASRWAEQVEHALLRSLGVAPHRFPRRRIDVEFHRPLRFGDCFDLALRIERVGRTSVVYCWAAVREDVVHFSGRTVVVHVDEGGRPLPVPAELRRLASAAAPHGET</sequence>
<dbReference type="Proteomes" id="UP000011731">
    <property type="component" value="Unassembled WGS sequence"/>
</dbReference>
<evidence type="ECO:0000256" key="2">
    <source>
        <dbReference type="ARBA" id="ARBA00022801"/>
    </source>
</evidence>
<dbReference type="GO" id="GO:0047617">
    <property type="term" value="F:fatty acyl-CoA hydrolase activity"/>
    <property type="evidence" value="ECO:0007669"/>
    <property type="project" value="TreeGrafter"/>
</dbReference>
<dbReference type="Gene3D" id="3.10.129.10">
    <property type="entry name" value="Hotdog Thioesterase"/>
    <property type="match status" value="1"/>
</dbReference>
<proteinExistence type="inferred from homology"/>
<evidence type="ECO:0000259" key="3">
    <source>
        <dbReference type="Pfam" id="PF03061"/>
    </source>
</evidence>
<dbReference type="PATRIC" id="fig|1278076.4.peg.686"/>
<evidence type="ECO:0000313" key="4">
    <source>
        <dbReference type="EMBL" id="EME66932.1"/>
    </source>
</evidence>
<reference evidence="4 5" key="1">
    <citation type="journal article" date="2013" name="Genome Announc.">
        <title>Draft Genome Sequence of Rhodococcus ruber Strain BKS 20-38.</title>
        <authorList>
            <person name="Bala M."/>
            <person name="Kumar S."/>
            <person name="Raghava G.P."/>
            <person name="Mayilraj S."/>
        </authorList>
    </citation>
    <scope>NUCLEOTIDE SEQUENCE [LARGE SCALE GENOMIC DNA]</scope>
    <source>
        <strain evidence="4 5">BKS 20-38</strain>
    </source>
</reference>
<dbReference type="PANTHER" id="PTHR31793">
    <property type="entry name" value="4-HYDROXYBENZOYL-COA THIOESTERASE FAMILY MEMBER"/>
    <property type="match status" value="1"/>
</dbReference>
<comment type="similarity">
    <text evidence="1">Belongs to the 4-hydroxybenzoyl-CoA thioesterase family.</text>
</comment>
<dbReference type="EMBL" id="AOEX01000016">
    <property type="protein sequence ID" value="EME66932.1"/>
    <property type="molecule type" value="Genomic_DNA"/>
</dbReference>
<dbReference type="InterPro" id="IPR029069">
    <property type="entry name" value="HotDog_dom_sf"/>
</dbReference>
<evidence type="ECO:0000313" key="5">
    <source>
        <dbReference type="Proteomes" id="UP000011731"/>
    </source>
</evidence>
<dbReference type="InterPro" id="IPR006683">
    <property type="entry name" value="Thioestr_dom"/>
</dbReference>
<dbReference type="InterPro" id="IPR050563">
    <property type="entry name" value="4-hydroxybenzoyl-CoA_TE"/>
</dbReference>
<dbReference type="Pfam" id="PF03061">
    <property type="entry name" value="4HBT"/>
    <property type="match status" value="1"/>
</dbReference>
<comment type="caution">
    <text evidence="4">The sequence shown here is derived from an EMBL/GenBank/DDBJ whole genome shotgun (WGS) entry which is preliminary data.</text>
</comment>